<dbReference type="PROSITE" id="PS51841">
    <property type="entry name" value="LTD"/>
    <property type="match status" value="1"/>
</dbReference>
<reference evidence="2" key="1">
    <citation type="journal article" date="2014" name="Front. Microbiol.">
        <title>High frequency of phylogenetically diverse reductive dehalogenase-homologous genes in deep subseafloor sedimentary metagenomes.</title>
        <authorList>
            <person name="Kawai M."/>
            <person name="Futagami T."/>
            <person name="Toyoda A."/>
            <person name="Takaki Y."/>
            <person name="Nishi S."/>
            <person name="Hori S."/>
            <person name="Arai W."/>
            <person name="Tsubouchi T."/>
            <person name="Morono Y."/>
            <person name="Uchiyama I."/>
            <person name="Ito T."/>
            <person name="Fujiyama A."/>
            <person name="Inagaki F."/>
            <person name="Takami H."/>
        </authorList>
    </citation>
    <scope>NUCLEOTIDE SEQUENCE</scope>
    <source>
        <strain evidence="2">Expedition CK06-06</strain>
    </source>
</reference>
<comment type="caution">
    <text evidence="2">The sequence shown here is derived from an EMBL/GenBank/DDBJ whole genome shotgun (WGS) entry which is preliminary data.</text>
</comment>
<dbReference type="Pfam" id="PF00932">
    <property type="entry name" value="LTD"/>
    <property type="match status" value="1"/>
</dbReference>
<proteinExistence type="predicted"/>
<dbReference type="SUPFAM" id="SSF74853">
    <property type="entry name" value="Lamin A/C globular tail domain"/>
    <property type="match status" value="1"/>
</dbReference>
<feature type="non-terminal residue" evidence="2">
    <location>
        <position position="266"/>
    </location>
</feature>
<name>X0UM33_9ZZZZ</name>
<dbReference type="EMBL" id="BARS01026360">
    <property type="protein sequence ID" value="GAG00352.1"/>
    <property type="molecule type" value="Genomic_DNA"/>
</dbReference>
<dbReference type="AlphaFoldDB" id="X0UM33"/>
<dbReference type="InterPro" id="IPR001322">
    <property type="entry name" value="Lamin_tail_dom"/>
</dbReference>
<accession>X0UM33</accession>
<evidence type="ECO:0000259" key="1">
    <source>
        <dbReference type="PROSITE" id="PS51841"/>
    </source>
</evidence>
<feature type="domain" description="LTD" evidence="1">
    <location>
        <begin position="174"/>
        <end position="266"/>
    </location>
</feature>
<evidence type="ECO:0000313" key="2">
    <source>
        <dbReference type="EMBL" id="GAG00352.1"/>
    </source>
</evidence>
<dbReference type="Gene3D" id="2.60.40.1260">
    <property type="entry name" value="Lamin Tail domain"/>
    <property type="match status" value="1"/>
</dbReference>
<feature type="non-terminal residue" evidence="2">
    <location>
        <position position="1"/>
    </location>
</feature>
<dbReference type="InterPro" id="IPR036415">
    <property type="entry name" value="Lamin_tail_dom_sf"/>
</dbReference>
<sequence length="266" mass="29915">YKIKWLSDMNLNTENAKYAAINLTWDTARNLDLFLVYADGPFIYETRFSSEHENNQLGEYWEKIEKADIRYYMDKYGDVGIEVYNADSEMFFGNFTVKVNLKDVKEQDNVTINLHNIATLGPYASRNFTLRVNGSRIKENKTNDFLLVVENSSQEISWIPIRIKTTQTTITSTTSTSTTSTSTTTIPLPADVVINEFMPNPNGTSEWVELYNKGGSAQNLINWSIAGQALSGTLGISGWTYFNFTSAILNNTGDTIILLNDSSGQV</sequence>
<gene>
    <name evidence="2" type="ORF">S01H1_41551</name>
</gene>
<protein>
    <recommendedName>
        <fullName evidence="1">LTD domain-containing protein</fullName>
    </recommendedName>
</protein>
<organism evidence="2">
    <name type="scientific">marine sediment metagenome</name>
    <dbReference type="NCBI Taxonomy" id="412755"/>
    <lineage>
        <taxon>unclassified sequences</taxon>
        <taxon>metagenomes</taxon>
        <taxon>ecological metagenomes</taxon>
    </lineage>
</organism>